<dbReference type="EMBL" id="AZCU01000017">
    <property type="protein sequence ID" value="KRK23213.1"/>
    <property type="molecule type" value="Genomic_DNA"/>
</dbReference>
<dbReference type="Pfam" id="PF00215">
    <property type="entry name" value="OMPdecase"/>
    <property type="match status" value="1"/>
</dbReference>
<dbReference type="AlphaFoldDB" id="A0A837R8V8"/>
<gene>
    <name evidence="9" type="ORF">FD24_GL001148</name>
</gene>
<evidence type="ECO:0000256" key="1">
    <source>
        <dbReference type="ARBA" id="ARBA00000718"/>
    </source>
</evidence>
<dbReference type="FunFam" id="3.20.20.70:FF:000022">
    <property type="entry name" value="3-keto-L-gulonate-6-phosphate decarboxylase UlaD"/>
    <property type="match status" value="1"/>
</dbReference>
<dbReference type="UniPathway" id="UPA00294">
    <property type="reaction ID" value="UER00434"/>
</dbReference>
<dbReference type="SUPFAM" id="SSF51366">
    <property type="entry name" value="Ribulose-phoshate binding barrel"/>
    <property type="match status" value="1"/>
</dbReference>
<dbReference type="GO" id="GO:0033982">
    <property type="term" value="F:3-dehydro-L-gulonate-6-phosphate decarboxylase activity"/>
    <property type="evidence" value="ECO:0007669"/>
    <property type="project" value="TreeGrafter"/>
</dbReference>
<dbReference type="GO" id="GO:0006730">
    <property type="term" value="P:one-carbon metabolic process"/>
    <property type="evidence" value="ECO:0007669"/>
    <property type="project" value="UniProtKB-KW"/>
</dbReference>
<feature type="domain" description="Orotidine 5'-phosphate decarboxylase" evidence="8">
    <location>
        <begin position="2"/>
        <end position="203"/>
    </location>
</feature>
<comment type="caution">
    <text evidence="9">The sequence shown here is derived from an EMBL/GenBank/DDBJ whole genome shotgun (WGS) entry which is preliminary data.</text>
</comment>
<proteinExistence type="inferred from homology"/>
<evidence type="ECO:0000256" key="2">
    <source>
        <dbReference type="ARBA" id="ARBA00005014"/>
    </source>
</evidence>
<reference evidence="9 10" key="1">
    <citation type="journal article" date="2015" name="Genome Announc.">
        <title>Expanding the biotechnology potential of lactobacilli through comparative genomics of 213 strains and associated genera.</title>
        <authorList>
            <person name="Sun Z."/>
            <person name="Harris H.M."/>
            <person name="McCann A."/>
            <person name="Guo C."/>
            <person name="Argimon S."/>
            <person name="Zhang W."/>
            <person name="Yang X."/>
            <person name="Jeffery I.B."/>
            <person name="Cooney J.C."/>
            <person name="Kagawa T.F."/>
            <person name="Liu W."/>
            <person name="Song Y."/>
            <person name="Salvetti E."/>
            <person name="Wrobel A."/>
            <person name="Rasinkangas P."/>
            <person name="Parkhill J."/>
            <person name="Rea M.C."/>
            <person name="O'Sullivan O."/>
            <person name="Ritari J."/>
            <person name="Douillard F.P."/>
            <person name="Paul Ross R."/>
            <person name="Yang R."/>
            <person name="Briner A.E."/>
            <person name="Felis G.E."/>
            <person name="de Vos W.M."/>
            <person name="Barrangou R."/>
            <person name="Klaenhammer T.R."/>
            <person name="Caufield P.W."/>
            <person name="Cui Y."/>
            <person name="Zhang H."/>
            <person name="O'Toole P.W."/>
        </authorList>
    </citation>
    <scope>NUCLEOTIDE SEQUENCE [LARGE SCALE GENOMIC DNA]</scope>
    <source>
        <strain evidence="9 10">DSM 20314</strain>
    </source>
</reference>
<evidence type="ECO:0000313" key="10">
    <source>
        <dbReference type="Proteomes" id="UP000051020"/>
    </source>
</evidence>
<keyword evidence="6" id="KW-0456">Lyase</keyword>
<dbReference type="InterPro" id="IPR041710">
    <property type="entry name" value="HPS/KGPDC"/>
</dbReference>
<dbReference type="InterPro" id="IPR001754">
    <property type="entry name" value="OMPdeCOase_dom"/>
</dbReference>
<dbReference type="GO" id="GO:0004590">
    <property type="term" value="F:orotidine-5'-phosphate decarboxylase activity"/>
    <property type="evidence" value="ECO:0007669"/>
    <property type="project" value="InterPro"/>
</dbReference>
<dbReference type="PANTHER" id="PTHR35039:SF3">
    <property type="entry name" value="3-KETO-L-GULONATE-6-PHOSPHATE DECARBOXYLASE SGBH-RELATED"/>
    <property type="match status" value="1"/>
</dbReference>
<evidence type="ECO:0000259" key="8">
    <source>
        <dbReference type="SMART" id="SM00934"/>
    </source>
</evidence>
<evidence type="ECO:0000313" key="9">
    <source>
        <dbReference type="EMBL" id="KRK23213.1"/>
    </source>
</evidence>
<evidence type="ECO:0000256" key="6">
    <source>
        <dbReference type="ARBA" id="ARBA00023239"/>
    </source>
</evidence>
<dbReference type="InterPro" id="IPR013785">
    <property type="entry name" value="Aldolase_TIM"/>
</dbReference>
<dbReference type="InterPro" id="IPR017553">
    <property type="entry name" value="3-hexulose-6-phosphate_synth"/>
</dbReference>
<evidence type="ECO:0000256" key="3">
    <source>
        <dbReference type="ARBA" id="ARBA00006350"/>
    </source>
</evidence>
<dbReference type="SMART" id="SM00934">
    <property type="entry name" value="OMPdecase"/>
    <property type="match status" value="1"/>
</dbReference>
<dbReference type="GO" id="GO:0043801">
    <property type="term" value="F:hexulose-6-phosphate synthase activity"/>
    <property type="evidence" value="ECO:0007669"/>
    <property type="project" value="UniProtKB-EC"/>
</dbReference>
<sequence length="217" mass="23300">MKLQLALDDISLTDALILAEKVRDYVDIFEIGSPFIIAEGMHAVREFRRNFPEKEILADTKIMDAGAYEAGLTFEAGADYCTVLSVTDTLTIQACLEEAKKYNKQVFVDTICSPNLDERIKEIEAVGVDSISVHVGVDQQAVGKTPLNALKEVKAISKTSQISVAGGIKVNTVEEYEKVGADIVIVGGGINHAADPVATAKALGTKIHSFTSENVTA</sequence>
<comment type="pathway">
    <text evidence="2">One-carbon metabolism; formaldehyde assimilation via RuMP pathway; D-fructose 6-phosphate from D-ribulose 5-phosphate and formaldehyde: step 1/2.</text>
</comment>
<dbReference type="Gene3D" id="3.20.20.70">
    <property type="entry name" value="Aldolase class I"/>
    <property type="match status" value="1"/>
</dbReference>
<organism evidence="9 10">
    <name type="scientific">Lactiplantibacillus pentosus DSM 20314</name>
    <dbReference type="NCBI Taxonomy" id="1423791"/>
    <lineage>
        <taxon>Bacteria</taxon>
        <taxon>Bacillati</taxon>
        <taxon>Bacillota</taxon>
        <taxon>Bacilli</taxon>
        <taxon>Lactobacillales</taxon>
        <taxon>Lactobacillaceae</taxon>
        <taxon>Lactiplantibacillus</taxon>
    </lineage>
</organism>
<keyword evidence="7" id="KW-0119">Carbohydrate metabolism</keyword>
<evidence type="ECO:0000256" key="5">
    <source>
        <dbReference type="ARBA" id="ARBA00022563"/>
    </source>
</evidence>
<protein>
    <recommendedName>
        <fullName evidence="4">3-hexulose-6-phosphate synthase</fullName>
        <ecNumber evidence="4">4.1.2.43</ecNumber>
    </recommendedName>
</protein>
<dbReference type="GO" id="GO:0019647">
    <property type="term" value="P:formaldehyde assimilation via ribulose monophosphate cycle"/>
    <property type="evidence" value="ECO:0007669"/>
    <property type="project" value="UniProtKB-UniPathway"/>
</dbReference>
<dbReference type="GO" id="GO:0019854">
    <property type="term" value="P:L-ascorbic acid catabolic process"/>
    <property type="evidence" value="ECO:0007669"/>
    <property type="project" value="TreeGrafter"/>
</dbReference>
<evidence type="ECO:0000256" key="7">
    <source>
        <dbReference type="ARBA" id="ARBA00023277"/>
    </source>
</evidence>
<comment type="catalytic activity">
    <reaction evidence="1">
        <text>D-ribulose 5-phosphate + formaldehyde = D-arabino-hex-3-ulose 6-phosphate</text>
        <dbReference type="Rhea" id="RHEA:25201"/>
        <dbReference type="ChEBI" id="CHEBI:16842"/>
        <dbReference type="ChEBI" id="CHEBI:58121"/>
        <dbReference type="ChEBI" id="CHEBI:58542"/>
        <dbReference type="EC" id="4.1.2.43"/>
    </reaction>
</comment>
<dbReference type="Proteomes" id="UP000051020">
    <property type="component" value="Unassembled WGS sequence"/>
</dbReference>
<accession>A0A837R8V8</accession>
<dbReference type="InterPro" id="IPR011060">
    <property type="entry name" value="RibuloseP-bd_barrel"/>
</dbReference>
<keyword evidence="5" id="KW-0554">One-carbon metabolism</keyword>
<dbReference type="GO" id="GO:0006207">
    <property type="term" value="P:'de novo' pyrimidine nucleobase biosynthetic process"/>
    <property type="evidence" value="ECO:0007669"/>
    <property type="project" value="InterPro"/>
</dbReference>
<dbReference type="RefSeq" id="WP_021337424.1">
    <property type="nucleotide sequence ID" value="NZ_AZCU01000017.1"/>
</dbReference>
<name>A0A837R8V8_LACPE</name>
<dbReference type="NCBIfam" id="TIGR03128">
    <property type="entry name" value="RuMP_HxlA"/>
    <property type="match status" value="1"/>
</dbReference>
<dbReference type="CDD" id="cd04726">
    <property type="entry name" value="KGPDC_HPS"/>
    <property type="match status" value="1"/>
</dbReference>
<dbReference type="PANTHER" id="PTHR35039">
    <property type="entry name" value="3-KETO-L-GULONATE-6-PHOSPHATE DECARBOXYLASE SGBH-RELATED"/>
    <property type="match status" value="1"/>
</dbReference>
<dbReference type="GeneID" id="49395556"/>
<dbReference type="EC" id="4.1.2.43" evidence="4"/>
<comment type="similarity">
    <text evidence="3">Belongs to the HPS/KGPDC family. HPS subfamily.</text>
</comment>
<evidence type="ECO:0000256" key="4">
    <source>
        <dbReference type="ARBA" id="ARBA00012890"/>
    </source>
</evidence>